<dbReference type="AlphaFoldDB" id="A0A2K8NU21"/>
<organism evidence="14 15">
    <name type="scientific">Entomoplasma freundtii</name>
    <dbReference type="NCBI Taxonomy" id="74700"/>
    <lineage>
        <taxon>Bacteria</taxon>
        <taxon>Bacillati</taxon>
        <taxon>Mycoplasmatota</taxon>
        <taxon>Mollicutes</taxon>
        <taxon>Entomoplasmatales</taxon>
        <taxon>Entomoplasmataceae</taxon>
        <taxon>Entomoplasma</taxon>
    </lineage>
</organism>
<evidence type="ECO:0000256" key="12">
    <source>
        <dbReference type="NCBIfam" id="TIGR04265"/>
    </source>
</evidence>
<reference evidence="14 15" key="1">
    <citation type="submission" date="2017-11" db="EMBL/GenBank/DDBJ databases">
        <title>Genome sequence of Entomoplasma freundtii BARC 318 (ATCC 51999).</title>
        <authorList>
            <person name="Lo W.-S."/>
            <person name="Gasparich G.E."/>
            <person name="Kuo C.-H."/>
        </authorList>
    </citation>
    <scope>NUCLEOTIDE SEQUENCE [LARGE SCALE GENOMIC DNA]</scope>
    <source>
        <strain evidence="14 15">BARC 318</strain>
    </source>
</reference>
<proteinExistence type="predicted"/>
<dbReference type="PROSITE" id="PS50035">
    <property type="entry name" value="PLD"/>
    <property type="match status" value="2"/>
</dbReference>
<dbReference type="CDD" id="cd09112">
    <property type="entry name" value="PLDc_CLS_2"/>
    <property type="match status" value="1"/>
</dbReference>
<dbReference type="EMBL" id="CP024962">
    <property type="protein sequence ID" value="ATZ16123.1"/>
    <property type="molecule type" value="Genomic_DNA"/>
</dbReference>
<evidence type="ECO:0000259" key="13">
    <source>
        <dbReference type="PROSITE" id="PS50035"/>
    </source>
</evidence>
<dbReference type="Proteomes" id="UP000232222">
    <property type="component" value="Chromosome"/>
</dbReference>
<keyword evidence="9" id="KW-0472">Membrane</keyword>
<evidence type="ECO:0000256" key="3">
    <source>
        <dbReference type="ARBA" id="ARBA00022516"/>
    </source>
</evidence>
<evidence type="ECO:0000256" key="9">
    <source>
        <dbReference type="ARBA" id="ARBA00023136"/>
    </source>
</evidence>
<keyword evidence="5" id="KW-0812">Transmembrane</keyword>
<evidence type="ECO:0000256" key="7">
    <source>
        <dbReference type="ARBA" id="ARBA00022989"/>
    </source>
</evidence>
<keyword evidence="4" id="KW-0808">Transferase</keyword>
<sequence length="512" mass="59675">MKKHIVALFSLIFLFSAYIIAITLLSVLLSPTFLWTLLGVEILSIIWAFVVLFNPHRRVETRIRWAIFIIFMPIIGLGSYLFFGRTYHYKTTRDYRYKNFSDFRERPIMKEMKQTTLPIIDKDIPEYKRAFMMSLNQQADLIYKNTQIDLLPNGNIAWPTVLREMSKAKNYILLNIYIVNDGELYRNLELVLKERLDAGVRVYFLYDFFGCYGKFTSEMKRRLKEAGAQVVPFGPVKLPFINWTMNYRDHRKDISIDGEVGFLGGINLSDEYINLSPKFGIWNDSMIKIEGDALQGLEKIFVSDWLFYTKKLLIDQEPSLGIAKPKTTGRHDLMQVVSSGPNHPTPMHLDLILNLINSAQKRIWLATPYFVPPVELIKSLASSARSGIDVRLLLPGKGDKQYLLNVSKYWTQELYDAGAKIYTLNNTFSHFKAFLFDDEISFVGSTNLDFRAFFSDQQTMALIKSREFNKELTKKFEHDFHLSHLYTKRPLSEHKRSYRFFIQTLNIITPLL</sequence>
<keyword evidence="15" id="KW-1185">Reference proteome</keyword>
<feature type="domain" description="PLD phosphodiesterase" evidence="13">
    <location>
        <begin position="425"/>
        <end position="452"/>
    </location>
</feature>
<keyword evidence="6" id="KW-0677">Repeat</keyword>
<dbReference type="InterPro" id="IPR001736">
    <property type="entry name" value="PLipase_D/transphosphatidylase"/>
</dbReference>
<keyword evidence="7" id="KW-1133">Transmembrane helix</keyword>
<dbReference type="GO" id="GO:0008808">
    <property type="term" value="F:cardiolipin synthase activity"/>
    <property type="evidence" value="ECO:0007669"/>
    <property type="project" value="UniProtKB-UniRule"/>
</dbReference>
<evidence type="ECO:0000256" key="6">
    <source>
        <dbReference type="ARBA" id="ARBA00022737"/>
    </source>
</evidence>
<evidence type="ECO:0000256" key="10">
    <source>
        <dbReference type="ARBA" id="ARBA00023209"/>
    </source>
</evidence>
<evidence type="ECO:0000256" key="1">
    <source>
        <dbReference type="ARBA" id="ARBA00004651"/>
    </source>
</evidence>
<dbReference type="InterPro" id="IPR025202">
    <property type="entry name" value="PLD-like_dom"/>
</dbReference>
<feature type="domain" description="PLD phosphodiesterase" evidence="13">
    <location>
        <begin position="245"/>
        <end position="272"/>
    </location>
</feature>
<dbReference type="Pfam" id="PF13091">
    <property type="entry name" value="PLDc_2"/>
    <property type="match status" value="1"/>
</dbReference>
<dbReference type="Gene3D" id="3.30.870.10">
    <property type="entry name" value="Endonuclease Chain A"/>
    <property type="match status" value="2"/>
</dbReference>
<evidence type="ECO:0000256" key="11">
    <source>
        <dbReference type="ARBA" id="ARBA00023264"/>
    </source>
</evidence>
<dbReference type="SUPFAM" id="SSF56024">
    <property type="entry name" value="Phospholipase D/nuclease"/>
    <property type="match status" value="2"/>
</dbReference>
<protein>
    <recommendedName>
        <fullName evidence="12">Cardiolipin synthase</fullName>
        <ecNumber evidence="12">2.7.8.-</ecNumber>
    </recommendedName>
</protein>
<accession>A0A2K8NU21</accession>
<evidence type="ECO:0000256" key="2">
    <source>
        <dbReference type="ARBA" id="ARBA00022475"/>
    </source>
</evidence>
<comment type="subcellular location">
    <subcellularLocation>
        <location evidence="1">Cell membrane</location>
        <topology evidence="1">Multi-pass membrane protein</topology>
    </subcellularLocation>
</comment>
<evidence type="ECO:0000313" key="15">
    <source>
        <dbReference type="Proteomes" id="UP000232222"/>
    </source>
</evidence>
<dbReference type="InterPro" id="IPR022924">
    <property type="entry name" value="Cardiolipin_synthase"/>
</dbReference>
<dbReference type="EC" id="2.7.8.-" evidence="12"/>
<dbReference type="RefSeq" id="WP_166666733.1">
    <property type="nucleotide sequence ID" value="NZ_CP024962.1"/>
</dbReference>
<dbReference type="GO" id="GO:0032049">
    <property type="term" value="P:cardiolipin biosynthetic process"/>
    <property type="evidence" value="ECO:0007669"/>
    <property type="project" value="UniProtKB-UniRule"/>
</dbReference>
<dbReference type="GO" id="GO:0005886">
    <property type="term" value="C:plasma membrane"/>
    <property type="evidence" value="ECO:0007669"/>
    <property type="project" value="UniProtKB-SubCell"/>
</dbReference>
<dbReference type="KEGG" id="efr:EFREU_v1c00960"/>
<evidence type="ECO:0000256" key="4">
    <source>
        <dbReference type="ARBA" id="ARBA00022679"/>
    </source>
</evidence>
<keyword evidence="10" id="KW-0594">Phospholipid biosynthesis</keyword>
<gene>
    <name evidence="14" type="primary">cls</name>
    <name evidence="14" type="ORF">EFREU_v1c00960</name>
</gene>
<dbReference type="InterPro" id="IPR027379">
    <property type="entry name" value="CLS_N"/>
</dbReference>
<dbReference type="PANTHER" id="PTHR21248:SF22">
    <property type="entry name" value="PHOSPHOLIPASE D"/>
    <property type="match status" value="1"/>
</dbReference>
<dbReference type="NCBIfam" id="TIGR04265">
    <property type="entry name" value="bac_cardiolipin"/>
    <property type="match status" value="1"/>
</dbReference>
<keyword evidence="2" id="KW-1003">Cell membrane</keyword>
<dbReference type="PANTHER" id="PTHR21248">
    <property type="entry name" value="CARDIOLIPIN SYNTHASE"/>
    <property type="match status" value="1"/>
</dbReference>
<dbReference type="CDD" id="cd09110">
    <property type="entry name" value="PLDc_CLS_1"/>
    <property type="match status" value="1"/>
</dbReference>
<keyword evidence="3" id="KW-0444">Lipid biosynthesis</keyword>
<keyword evidence="8" id="KW-0443">Lipid metabolism</keyword>
<evidence type="ECO:0000256" key="5">
    <source>
        <dbReference type="ARBA" id="ARBA00022692"/>
    </source>
</evidence>
<evidence type="ECO:0000256" key="8">
    <source>
        <dbReference type="ARBA" id="ARBA00023098"/>
    </source>
</evidence>
<evidence type="ECO:0000313" key="14">
    <source>
        <dbReference type="EMBL" id="ATZ16123.1"/>
    </source>
</evidence>
<keyword evidence="11" id="KW-1208">Phospholipid metabolism</keyword>
<name>A0A2K8NU21_9MOLU</name>
<dbReference type="Pfam" id="PF13396">
    <property type="entry name" value="PLDc_N"/>
    <property type="match status" value="1"/>
</dbReference>
<dbReference type="SMART" id="SM00155">
    <property type="entry name" value="PLDc"/>
    <property type="match status" value="2"/>
</dbReference>